<name>A0AAV4M7P4_9ARAC</name>
<feature type="compositionally biased region" description="Basic and acidic residues" evidence="1">
    <location>
        <begin position="58"/>
        <end position="80"/>
    </location>
</feature>
<reference evidence="2 3" key="1">
    <citation type="submission" date="2021-06" db="EMBL/GenBank/DDBJ databases">
        <title>Caerostris darwini draft genome.</title>
        <authorList>
            <person name="Kono N."/>
            <person name="Arakawa K."/>
        </authorList>
    </citation>
    <scope>NUCLEOTIDE SEQUENCE [LARGE SCALE GENOMIC DNA]</scope>
</reference>
<proteinExistence type="predicted"/>
<evidence type="ECO:0000313" key="3">
    <source>
        <dbReference type="Proteomes" id="UP001054837"/>
    </source>
</evidence>
<organism evidence="2 3">
    <name type="scientific">Caerostris darwini</name>
    <dbReference type="NCBI Taxonomy" id="1538125"/>
    <lineage>
        <taxon>Eukaryota</taxon>
        <taxon>Metazoa</taxon>
        <taxon>Ecdysozoa</taxon>
        <taxon>Arthropoda</taxon>
        <taxon>Chelicerata</taxon>
        <taxon>Arachnida</taxon>
        <taxon>Araneae</taxon>
        <taxon>Araneomorphae</taxon>
        <taxon>Entelegynae</taxon>
        <taxon>Araneoidea</taxon>
        <taxon>Araneidae</taxon>
        <taxon>Caerostris</taxon>
    </lineage>
</organism>
<accession>A0AAV4M7P4</accession>
<feature type="region of interest" description="Disordered" evidence="1">
    <location>
        <begin position="58"/>
        <end position="112"/>
    </location>
</feature>
<dbReference type="AlphaFoldDB" id="A0AAV4M7P4"/>
<keyword evidence="3" id="KW-1185">Reference proteome</keyword>
<dbReference type="EMBL" id="BPLQ01000179">
    <property type="protein sequence ID" value="GIX68446.1"/>
    <property type="molecule type" value="Genomic_DNA"/>
</dbReference>
<sequence length="112" mass="12673">MARRALCYDAQCANVAQLTTAAKQIVNEQKTLCESLGVLLYRYPSAKDINDAEARLKPKELKAQKELTKKINSETPKPTEEPTTSKTQTKRPADDDAFNPPHTHTNTYKRRQ</sequence>
<dbReference type="Proteomes" id="UP001054837">
    <property type="component" value="Unassembled WGS sequence"/>
</dbReference>
<protein>
    <submittedName>
        <fullName evidence="2">Uncharacterized protein</fullName>
    </submittedName>
</protein>
<comment type="caution">
    <text evidence="2">The sequence shown here is derived from an EMBL/GenBank/DDBJ whole genome shotgun (WGS) entry which is preliminary data.</text>
</comment>
<evidence type="ECO:0000313" key="2">
    <source>
        <dbReference type="EMBL" id="GIX68446.1"/>
    </source>
</evidence>
<evidence type="ECO:0000256" key="1">
    <source>
        <dbReference type="SAM" id="MobiDB-lite"/>
    </source>
</evidence>
<gene>
    <name evidence="2" type="ORF">CDAR_500341</name>
</gene>